<dbReference type="EMBL" id="CM039435">
    <property type="protein sequence ID" value="KAI4316384.1"/>
    <property type="molecule type" value="Genomic_DNA"/>
</dbReference>
<accession>A0ACB9LYU5</accession>
<sequence length="80" mass="8978">MFDGFEHVPKLGDDSSGVNVRLHVSLLVDISKGEGDNEVEFVCSSWPDSLEVQKVYALRRDRMLARPDFSLNLGDLLVEN</sequence>
<gene>
    <name evidence="1" type="ORF">L6164_024368</name>
</gene>
<protein>
    <submittedName>
        <fullName evidence="1">Uncharacterized protein</fullName>
    </submittedName>
</protein>
<evidence type="ECO:0000313" key="1">
    <source>
        <dbReference type="EMBL" id="KAI4316384.1"/>
    </source>
</evidence>
<dbReference type="Proteomes" id="UP000828941">
    <property type="component" value="Chromosome 10"/>
</dbReference>
<organism evidence="1 2">
    <name type="scientific">Bauhinia variegata</name>
    <name type="common">Purple orchid tree</name>
    <name type="synonym">Phanera variegata</name>
    <dbReference type="NCBI Taxonomy" id="167791"/>
    <lineage>
        <taxon>Eukaryota</taxon>
        <taxon>Viridiplantae</taxon>
        <taxon>Streptophyta</taxon>
        <taxon>Embryophyta</taxon>
        <taxon>Tracheophyta</taxon>
        <taxon>Spermatophyta</taxon>
        <taxon>Magnoliopsida</taxon>
        <taxon>eudicotyledons</taxon>
        <taxon>Gunneridae</taxon>
        <taxon>Pentapetalae</taxon>
        <taxon>rosids</taxon>
        <taxon>fabids</taxon>
        <taxon>Fabales</taxon>
        <taxon>Fabaceae</taxon>
        <taxon>Cercidoideae</taxon>
        <taxon>Cercideae</taxon>
        <taxon>Bauhiniinae</taxon>
        <taxon>Bauhinia</taxon>
    </lineage>
</organism>
<keyword evidence="2" id="KW-1185">Reference proteome</keyword>
<proteinExistence type="predicted"/>
<comment type="caution">
    <text evidence="1">The sequence shown here is derived from an EMBL/GenBank/DDBJ whole genome shotgun (WGS) entry which is preliminary data.</text>
</comment>
<reference evidence="1 2" key="1">
    <citation type="journal article" date="2022" name="DNA Res.">
        <title>Chromosomal-level genome assembly of the orchid tree Bauhinia variegata (Leguminosae; Cercidoideae) supports the allotetraploid origin hypothesis of Bauhinia.</title>
        <authorList>
            <person name="Zhong Y."/>
            <person name="Chen Y."/>
            <person name="Zheng D."/>
            <person name="Pang J."/>
            <person name="Liu Y."/>
            <person name="Luo S."/>
            <person name="Meng S."/>
            <person name="Qian L."/>
            <person name="Wei D."/>
            <person name="Dai S."/>
            <person name="Zhou R."/>
        </authorList>
    </citation>
    <scope>NUCLEOTIDE SEQUENCE [LARGE SCALE GENOMIC DNA]</scope>
    <source>
        <tissue evidence="1">Leaf</tissue>
    </source>
</reference>
<evidence type="ECO:0000313" key="2">
    <source>
        <dbReference type="Proteomes" id="UP000828941"/>
    </source>
</evidence>
<name>A0ACB9LYU5_BAUVA</name>